<sequence length="115" mass="12746">MMVIRWAAPFLLALLVNGLAQAEGVDDKQFDAIQKLGELNGVALNCHFLNETRRMKKALVLALPKRRQYGEAFDSTTNTAFLKFIETKAECPAEAAFSQQVDAAILVLESEFANQ</sequence>
<feature type="signal peptide" evidence="1">
    <location>
        <begin position="1"/>
        <end position="22"/>
    </location>
</feature>
<evidence type="ECO:0000313" key="2">
    <source>
        <dbReference type="EMBL" id="PLX63187.1"/>
    </source>
</evidence>
<evidence type="ECO:0000313" key="3">
    <source>
        <dbReference type="Proteomes" id="UP000235015"/>
    </source>
</evidence>
<feature type="chain" id="PRO_5014639788" evidence="1">
    <location>
        <begin position="23"/>
        <end position="115"/>
    </location>
</feature>
<keyword evidence="1" id="KW-0732">Signal</keyword>
<reference evidence="2 3" key="1">
    <citation type="submission" date="2017-11" db="EMBL/GenBank/DDBJ databases">
        <title>Genome-resolved metagenomics identifies genetic mobility, metabolic interactions, and unexpected diversity in perchlorate-reducing communities.</title>
        <authorList>
            <person name="Barnum T.P."/>
            <person name="Figueroa I.A."/>
            <person name="Carlstrom C.I."/>
            <person name="Lucas L.N."/>
            <person name="Engelbrektson A.L."/>
            <person name="Coates J.D."/>
        </authorList>
    </citation>
    <scope>NUCLEOTIDE SEQUENCE [LARGE SCALE GENOMIC DNA]</scope>
    <source>
        <strain evidence="2">BM301</strain>
    </source>
</reference>
<dbReference type="Proteomes" id="UP000235015">
    <property type="component" value="Unassembled WGS sequence"/>
</dbReference>
<dbReference type="RefSeq" id="WP_273437795.1">
    <property type="nucleotide sequence ID" value="NZ_PKUN01000002.1"/>
</dbReference>
<dbReference type="EMBL" id="PKUN01000002">
    <property type="protein sequence ID" value="PLX63187.1"/>
    <property type="molecule type" value="Genomic_DNA"/>
</dbReference>
<name>A0A2N6D0J4_9GAMM</name>
<protein>
    <submittedName>
        <fullName evidence="2">Uncharacterized protein</fullName>
    </submittedName>
</protein>
<organism evidence="2 3">
    <name type="scientific">Sedimenticola selenatireducens</name>
    <dbReference type="NCBI Taxonomy" id="191960"/>
    <lineage>
        <taxon>Bacteria</taxon>
        <taxon>Pseudomonadati</taxon>
        <taxon>Pseudomonadota</taxon>
        <taxon>Gammaproteobacteria</taxon>
        <taxon>Chromatiales</taxon>
        <taxon>Sedimenticolaceae</taxon>
        <taxon>Sedimenticola</taxon>
    </lineage>
</organism>
<dbReference type="AlphaFoldDB" id="A0A2N6D0J4"/>
<comment type="caution">
    <text evidence="2">The sequence shown here is derived from an EMBL/GenBank/DDBJ whole genome shotgun (WGS) entry which is preliminary data.</text>
</comment>
<gene>
    <name evidence="2" type="ORF">C0630_03280</name>
</gene>
<dbReference type="STRING" id="1111735.GCA_000428045_01300"/>
<proteinExistence type="predicted"/>
<accession>A0A2N6D0J4</accession>
<evidence type="ECO:0000256" key="1">
    <source>
        <dbReference type="SAM" id="SignalP"/>
    </source>
</evidence>